<evidence type="ECO:0000313" key="3">
    <source>
        <dbReference type="Proteomes" id="UP000238479"/>
    </source>
</evidence>
<dbReference type="Gene3D" id="1.20.1280.50">
    <property type="match status" value="1"/>
</dbReference>
<name>A0A2P6QKY1_ROSCH</name>
<dbReference type="Gene3D" id="3.80.10.10">
    <property type="entry name" value="Ribonuclease Inhibitor"/>
    <property type="match status" value="2"/>
</dbReference>
<dbReference type="PANTHER" id="PTHR13318:SF223">
    <property type="entry name" value="RNI-LIKE SUPERFAMILY PROTEIN"/>
    <property type="match status" value="1"/>
</dbReference>
<evidence type="ECO:0000313" key="2">
    <source>
        <dbReference type="EMBL" id="PRQ34835.1"/>
    </source>
</evidence>
<dbReference type="PANTHER" id="PTHR13318">
    <property type="entry name" value="PARTNER OF PAIRED, ISOFORM B-RELATED"/>
    <property type="match status" value="1"/>
</dbReference>
<comment type="caution">
    <text evidence="2">The sequence shown here is derived from an EMBL/GenBank/DDBJ whole genome shotgun (WGS) entry which is preliminary data.</text>
</comment>
<dbReference type="SUPFAM" id="SSF52047">
    <property type="entry name" value="RNI-like"/>
    <property type="match status" value="1"/>
</dbReference>
<dbReference type="Proteomes" id="UP000238479">
    <property type="component" value="Chromosome 5"/>
</dbReference>
<feature type="domain" description="F-box/LRR-repeat protein 15-like leucin rich repeat" evidence="1">
    <location>
        <begin position="157"/>
        <end position="257"/>
    </location>
</feature>
<protein>
    <submittedName>
        <fullName evidence="2">Putative leucine-rich repeat domain, L domain-containing protein</fullName>
    </submittedName>
</protein>
<dbReference type="Gramene" id="PRQ34835">
    <property type="protein sequence ID" value="PRQ34835"/>
    <property type="gene ID" value="RchiOBHm_Chr5g0073471"/>
</dbReference>
<dbReference type="InterPro" id="IPR001611">
    <property type="entry name" value="Leu-rich_rpt"/>
</dbReference>
<dbReference type="EMBL" id="PDCK01000043">
    <property type="protein sequence ID" value="PRQ34835.1"/>
    <property type="molecule type" value="Genomic_DNA"/>
</dbReference>
<sequence length="495" mass="53979">MSFLDDDVVGLIANKVCEKDDRKSFSEVCKQWCRVEGLSRSSLEVFHNWPGLPLGALTRFPNVVVLEVKYVRTEADLEFIAQTCPRLESITVHSDIRIESDDIVLGPKSLVALGNGCPQLSRVKLVGREAVGDSGVVALVHSARNLKALVLACDLWISDQALRAIGSASSISTLKLPGSRIKDVELGVLANGTSSISTLELVRCRKITDVGLGFLANGSISKTLKKLVLDGCNKITDSGVQLLRKMCSLERLDLSNCGSRITNAGGVAISAIQTLRELLLVNLQTVSNSTIVALAWNCPNLEILDLRGCQAVTGAGIRAFSGHKCLKRLVLLNLPFHNFNEADLESIALGCPSLESESVLVDNVIKVVHDNTRRVVKFISIFTPSFRLNIEQINLPSDYMHPWTFSSPQGFGGADVSCFYYCSPFASILISFVSWLELVMDTQLLFLVSFMVQVSFVCLTNHVHPTFAAEYLLLLLSAFDGYCSLDFNSLAATVC</sequence>
<accession>A0A2P6QKY1</accession>
<dbReference type="InterPro" id="IPR032675">
    <property type="entry name" value="LRR_dom_sf"/>
</dbReference>
<evidence type="ECO:0000259" key="1">
    <source>
        <dbReference type="Pfam" id="PF25372"/>
    </source>
</evidence>
<organism evidence="2 3">
    <name type="scientific">Rosa chinensis</name>
    <name type="common">China rose</name>
    <dbReference type="NCBI Taxonomy" id="74649"/>
    <lineage>
        <taxon>Eukaryota</taxon>
        <taxon>Viridiplantae</taxon>
        <taxon>Streptophyta</taxon>
        <taxon>Embryophyta</taxon>
        <taxon>Tracheophyta</taxon>
        <taxon>Spermatophyta</taxon>
        <taxon>Magnoliopsida</taxon>
        <taxon>eudicotyledons</taxon>
        <taxon>Gunneridae</taxon>
        <taxon>Pentapetalae</taxon>
        <taxon>rosids</taxon>
        <taxon>fabids</taxon>
        <taxon>Rosales</taxon>
        <taxon>Rosaceae</taxon>
        <taxon>Rosoideae</taxon>
        <taxon>Rosoideae incertae sedis</taxon>
        <taxon>Rosa</taxon>
    </lineage>
</organism>
<dbReference type="GO" id="GO:0019005">
    <property type="term" value="C:SCF ubiquitin ligase complex"/>
    <property type="evidence" value="ECO:0007669"/>
    <property type="project" value="TreeGrafter"/>
</dbReference>
<dbReference type="InterPro" id="IPR006553">
    <property type="entry name" value="Leu-rich_rpt_Cys-con_subtyp"/>
</dbReference>
<dbReference type="InterPro" id="IPR057207">
    <property type="entry name" value="FBXL15_LRR"/>
</dbReference>
<gene>
    <name evidence="2" type="ORF">RchiOBHm_Chr5g0073471</name>
</gene>
<proteinExistence type="predicted"/>
<dbReference type="GO" id="GO:0031146">
    <property type="term" value="P:SCF-dependent proteasomal ubiquitin-dependent protein catabolic process"/>
    <property type="evidence" value="ECO:0007669"/>
    <property type="project" value="TreeGrafter"/>
</dbReference>
<dbReference type="Pfam" id="PF13516">
    <property type="entry name" value="LRR_6"/>
    <property type="match status" value="1"/>
</dbReference>
<dbReference type="SMART" id="SM00367">
    <property type="entry name" value="LRR_CC"/>
    <property type="match status" value="6"/>
</dbReference>
<reference evidence="2 3" key="1">
    <citation type="journal article" date="2018" name="Nat. Genet.">
        <title>The Rosa genome provides new insights in the design of modern roses.</title>
        <authorList>
            <person name="Bendahmane M."/>
        </authorList>
    </citation>
    <scope>NUCLEOTIDE SEQUENCE [LARGE SCALE GENOMIC DNA]</scope>
    <source>
        <strain evidence="3">cv. Old Blush</strain>
    </source>
</reference>
<keyword evidence="3" id="KW-1185">Reference proteome</keyword>
<dbReference type="Pfam" id="PF25372">
    <property type="entry name" value="DUF7885"/>
    <property type="match status" value="1"/>
</dbReference>
<dbReference type="AlphaFoldDB" id="A0A2P6QKY1"/>